<dbReference type="InterPro" id="IPR050553">
    <property type="entry name" value="Thioredoxin_ResA/DsbE_sf"/>
</dbReference>
<dbReference type="EMBL" id="FMZO01000003">
    <property type="protein sequence ID" value="SDC68585.1"/>
    <property type="molecule type" value="Genomic_DNA"/>
</dbReference>
<evidence type="ECO:0000313" key="2">
    <source>
        <dbReference type="EMBL" id="SDC68585.1"/>
    </source>
</evidence>
<dbReference type="Gene3D" id="3.40.30.10">
    <property type="entry name" value="Glutaredoxin"/>
    <property type="match status" value="1"/>
</dbReference>
<proteinExistence type="predicted"/>
<dbReference type="SUPFAM" id="SSF52833">
    <property type="entry name" value="Thioredoxin-like"/>
    <property type="match status" value="1"/>
</dbReference>
<gene>
    <name evidence="2" type="ORF">SAMN04487894_103316</name>
</gene>
<reference evidence="3" key="1">
    <citation type="submission" date="2016-10" db="EMBL/GenBank/DDBJ databases">
        <authorList>
            <person name="Varghese N."/>
            <person name="Submissions S."/>
        </authorList>
    </citation>
    <scope>NUCLEOTIDE SEQUENCE [LARGE SCALE GENOMIC DNA]</scope>
    <source>
        <strain evidence="3">DSM 25811 / CCM 8410 / LMG 26954 / E90</strain>
    </source>
</reference>
<dbReference type="OrthoDB" id="9815205at2"/>
<dbReference type="InterPro" id="IPR036249">
    <property type="entry name" value="Thioredoxin-like_sf"/>
</dbReference>
<evidence type="ECO:0000313" key="3">
    <source>
        <dbReference type="Proteomes" id="UP000198757"/>
    </source>
</evidence>
<name>A0A1G6NN22_NIADE</name>
<dbReference type="PANTHER" id="PTHR42852">
    <property type="entry name" value="THIOL:DISULFIDE INTERCHANGE PROTEIN DSBE"/>
    <property type="match status" value="1"/>
</dbReference>
<dbReference type="InterPro" id="IPR000866">
    <property type="entry name" value="AhpC/TSA"/>
</dbReference>
<dbReference type="PANTHER" id="PTHR42852:SF17">
    <property type="entry name" value="THIOREDOXIN-LIKE PROTEIN HI_1115"/>
    <property type="match status" value="1"/>
</dbReference>
<dbReference type="AlphaFoldDB" id="A0A1G6NN22"/>
<organism evidence="2 3">
    <name type="scientific">Niabella drilacis (strain DSM 25811 / CCM 8410 / CCUG 62505 / LMG 26954 / E90)</name>
    <dbReference type="NCBI Taxonomy" id="1285928"/>
    <lineage>
        <taxon>Bacteria</taxon>
        <taxon>Pseudomonadati</taxon>
        <taxon>Bacteroidota</taxon>
        <taxon>Chitinophagia</taxon>
        <taxon>Chitinophagales</taxon>
        <taxon>Chitinophagaceae</taxon>
        <taxon>Niabella</taxon>
    </lineage>
</organism>
<dbReference type="GO" id="GO:0016491">
    <property type="term" value="F:oxidoreductase activity"/>
    <property type="evidence" value="ECO:0007669"/>
    <property type="project" value="InterPro"/>
</dbReference>
<keyword evidence="3" id="KW-1185">Reference proteome</keyword>
<dbReference type="GO" id="GO:0016209">
    <property type="term" value="F:antioxidant activity"/>
    <property type="evidence" value="ECO:0007669"/>
    <property type="project" value="InterPro"/>
</dbReference>
<dbReference type="Proteomes" id="UP000198757">
    <property type="component" value="Unassembled WGS sequence"/>
</dbReference>
<sequence>MIAFNIFDLIKPGPVFRVNVVRIRFIGICLLLACSHVLWAQQHAPATLELMLGKLGSARSIQYDEISEDKSMFNDDTIRLQDAKRIFFDSSGNVSEADIVTQSDTHQWRTVFSNKRLYSLGADRSYSMVVRENYLGPVGDLFSEGGLIAAVRRNKEQHPERILRRNDTLVGGRRCAYYEIRDRDTTIDGERNFFYCYLAIDKGTHLPAAMRYTGYSVAKKDEQKIGAFYLFGKSLYRNIRLNRGKNDLRDFKVPEGYHLEKELPLLQEGAVAPDWEGADVNGKRYASKDFKGRVLLLFLSGIGCPNNELSVPVLNRLAAAYSGKAVQLMGVFPDGKDKLGRYVKTNHLQFPVLYNGDKIKNAYHAPGSPFFYIVDQNGGIVKSKAGYSADLEQLLTEAINKVLLQ</sequence>
<dbReference type="STRING" id="1285928.SAMN04487894_103316"/>
<feature type="domain" description="Thioredoxin" evidence="1">
    <location>
        <begin position="266"/>
        <end position="404"/>
    </location>
</feature>
<dbReference type="CDD" id="cd02966">
    <property type="entry name" value="TlpA_like_family"/>
    <property type="match status" value="1"/>
</dbReference>
<dbReference type="Pfam" id="PF00578">
    <property type="entry name" value="AhpC-TSA"/>
    <property type="match status" value="1"/>
</dbReference>
<accession>A0A1G6NN22</accession>
<evidence type="ECO:0000259" key="1">
    <source>
        <dbReference type="PROSITE" id="PS51352"/>
    </source>
</evidence>
<dbReference type="InterPro" id="IPR013766">
    <property type="entry name" value="Thioredoxin_domain"/>
</dbReference>
<dbReference type="PROSITE" id="PS51352">
    <property type="entry name" value="THIOREDOXIN_2"/>
    <property type="match status" value="1"/>
</dbReference>
<dbReference type="RefSeq" id="WP_090389483.1">
    <property type="nucleotide sequence ID" value="NZ_FMZO01000003.1"/>
</dbReference>
<protein>
    <submittedName>
        <fullName evidence="2">Peroxiredoxin</fullName>
    </submittedName>
</protein>